<evidence type="ECO:0000256" key="5">
    <source>
        <dbReference type="SAM" id="SignalP"/>
    </source>
</evidence>
<dbReference type="EMBL" id="HP639834">
    <property type="protein sequence ID" value="AEM97971.1"/>
    <property type="molecule type" value="mRNA"/>
</dbReference>
<sequence length="177" mass="19812">MKTFITLTFIGILTNAYAGSISECKQPTPVVDGFKATEFHTGTWYVTHVANKTEPTDCRTLSTSTRNPGTNDKTYIVEHPYEVGNEKKLHCEAKPEAQKRLTFACKTDGKDTDSTIFIAMATDYKDYALYYLCTTVLSGSDKGQKYDNFLVARRSPSNEIPGKLQDLTKNLNLQRCS</sequence>
<evidence type="ECO:0000313" key="6">
    <source>
        <dbReference type="EMBL" id="AEM97971.1"/>
    </source>
</evidence>
<name>G3CJR7_DIPMA</name>
<organism evidence="6">
    <name type="scientific">Dipetalogaster maximus</name>
    <name type="common">Blood-sucking bug</name>
    <dbReference type="NCBI Taxonomy" id="72496"/>
    <lineage>
        <taxon>Eukaryota</taxon>
        <taxon>Metazoa</taxon>
        <taxon>Ecdysozoa</taxon>
        <taxon>Arthropoda</taxon>
        <taxon>Hexapoda</taxon>
        <taxon>Insecta</taxon>
        <taxon>Pterygota</taxon>
        <taxon>Neoptera</taxon>
        <taxon>Paraneoptera</taxon>
        <taxon>Hemiptera</taxon>
        <taxon>Heteroptera</taxon>
        <taxon>Panheteroptera</taxon>
        <taxon>Cimicomorpha</taxon>
        <taxon>Reduviidae</taxon>
        <taxon>Triatominae</taxon>
        <taxon>Dipetalogaster</taxon>
    </lineage>
</organism>
<evidence type="ECO:0000256" key="3">
    <source>
        <dbReference type="ARBA" id="ARBA00022729"/>
    </source>
</evidence>
<protein>
    <submittedName>
        <fullName evidence="6">Salivary lipocalin</fullName>
    </submittedName>
</protein>
<dbReference type="GO" id="GO:0030682">
    <property type="term" value="P:symbiont-mediated perturbation of host defenses"/>
    <property type="evidence" value="ECO:0007669"/>
    <property type="project" value="InterPro"/>
</dbReference>
<proteinExistence type="evidence at transcript level"/>
<evidence type="ECO:0000256" key="2">
    <source>
        <dbReference type="ARBA" id="ARBA00022525"/>
    </source>
</evidence>
<evidence type="ECO:0000256" key="4">
    <source>
        <dbReference type="ARBA" id="ARBA00034121"/>
    </source>
</evidence>
<dbReference type="CDD" id="cd19423">
    <property type="entry name" value="lipocalin_LTBP1-like"/>
    <property type="match status" value="1"/>
</dbReference>
<accession>G3CJR7</accession>
<feature type="chain" id="PRO_5003443060" evidence="5">
    <location>
        <begin position="19"/>
        <end position="177"/>
    </location>
</feature>
<reference evidence="6" key="2">
    <citation type="journal article" date="2011" name="J. Proteome Res.">
        <title>Insight into the salivary transcriptome and proteome of Dipetalogaster maxima.</title>
        <authorList>
            <person name="Assumpcao T.C."/>
            <person name="Charneau S."/>
            <person name="Santiago P.B."/>
            <person name="Francischetti I.M."/>
            <person name="Meng Z."/>
            <person name="Araujo C.N."/>
            <person name="Pham V.M."/>
            <person name="Queiroz R.M."/>
            <person name="de Castro C.N."/>
            <person name="Ricart C.A."/>
            <person name="Santana J.M."/>
            <person name="Ribeiro J.M."/>
        </authorList>
    </citation>
    <scope>NUCLEOTIDE SEQUENCE</scope>
    <source>
        <tissue evidence="6">Salivary gland</tissue>
    </source>
</reference>
<dbReference type="SUPFAM" id="SSF50814">
    <property type="entry name" value="Lipocalins"/>
    <property type="match status" value="1"/>
</dbReference>
<dbReference type="InterPro" id="IPR012674">
    <property type="entry name" value="Calycin"/>
</dbReference>
<feature type="signal peptide" evidence="5">
    <location>
        <begin position="1"/>
        <end position="18"/>
    </location>
</feature>
<dbReference type="AlphaFoldDB" id="G3CJR7"/>
<dbReference type="Pfam" id="PF03973">
    <property type="entry name" value="Triabin"/>
    <property type="match status" value="1"/>
</dbReference>
<comment type="similarity">
    <text evidence="4">Belongs to the calycin superfamily. Triabin family.</text>
</comment>
<keyword evidence="2" id="KW-0964">Secreted</keyword>
<keyword evidence="3 5" id="KW-0732">Signal</keyword>
<dbReference type="Gene3D" id="2.40.128.20">
    <property type="match status" value="1"/>
</dbReference>
<comment type="subcellular location">
    <subcellularLocation>
        <location evidence="1">Secreted</location>
    </subcellularLocation>
</comment>
<evidence type="ECO:0000256" key="1">
    <source>
        <dbReference type="ARBA" id="ARBA00004613"/>
    </source>
</evidence>
<dbReference type="InterPro" id="IPR005657">
    <property type="entry name" value="Triabi/Procalin"/>
</dbReference>
<reference evidence="6" key="1">
    <citation type="submission" date="2010-12" db="EMBL/GenBank/DDBJ databases">
        <authorList>
            <person name="Assumpcao T.C.F."/>
            <person name="Charneau S."/>
            <person name="Santiago P.B.M."/>
            <person name="Francischetti I.M.B."/>
            <person name="Meng Z."/>
            <person name="Araujo C.N."/>
            <person name="Pham V.M."/>
            <person name="Queiroz R.M.L."/>
            <person name="Castro C.N."/>
            <person name="Ricart C.A."/>
            <person name="Santana J.M."/>
            <person name="Ribeiro J.M.C."/>
        </authorList>
    </citation>
    <scope>NUCLEOTIDE SEQUENCE</scope>
    <source>
        <tissue evidence="6">Salivary gland</tissue>
    </source>
</reference>
<dbReference type="GO" id="GO:0005576">
    <property type="term" value="C:extracellular region"/>
    <property type="evidence" value="ECO:0007669"/>
    <property type="project" value="UniProtKB-SubCell"/>
</dbReference>